<comment type="caution">
    <text evidence="2">The sequence shown here is derived from an EMBL/GenBank/DDBJ whole genome shotgun (WGS) entry which is preliminary data.</text>
</comment>
<dbReference type="RefSeq" id="WP_104849391.1">
    <property type="nucleotide sequence ID" value="NZ_PKOZ01000005.1"/>
</dbReference>
<dbReference type="AlphaFoldDB" id="A0A2S7MZ77"/>
<evidence type="ECO:0000313" key="2">
    <source>
        <dbReference type="EMBL" id="PQD95131.1"/>
    </source>
</evidence>
<dbReference type="EMBL" id="PKOZ01000005">
    <property type="protein sequence ID" value="PQD95131.1"/>
    <property type="molecule type" value="Genomic_DNA"/>
</dbReference>
<name>A0A2S7MZ77_9BACI</name>
<feature type="transmembrane region" description="Helical" evidence="1">
    <location>
        <begin position="398"/>
        <end position="416"/>
    </location>
</feature>
<dbReference type="OrthoDB" id="1947873at2"/>
<keyword evidence="1" id="KW-1133">Transmembrane helix</keyword>
<accession>A0A2S7MZ77</accession>
<organism evidence="2 3">
    <name type="scientific">Pradoshia eiseniae</name>
    <dbReference type="NCBI Taxonomy" id="2064768"/>
    <lineage>
        <taxon>Bacteria</taxon>
        <taxon>Bacillati</taxon>
        <taxon>Bacillota</taxon>
        <taxon>Bacilli</taxon>
        <taxon>Bacillales</taxon>
        <taxon>Bacillaceae</taxon>
        <taxon>Pradoshia</taxon>
    </lineage>
</organism>
<evidence type="ECO:0000256" key="1">
    <source>
        <dbReference type="SAM" id="Phobius"/>
    </source>
</evidence>
<sequence>MEEIELKEKKVSHAIFQFLFPFSLLEGKEDDTANKLKENGYEWFRLDKLEKEDDYYGKYEIDHEDLENYYLPFTNRILFPKKEDGKGFQRYTKALGMKSTFKAPSYSAEFVIHSVDIFICPYQIGLLNVRLDLLNESELTYSEILDFGAKFRIMEEKNSITSVLCNGQSFEHVQEYIFECVIPDIKEYMSYKSEKSAYFESFPFFEDNRLYVQALISLDDDITEEDVYRLGNLDGFFQDKPYISTHNKEFVHSFIQEKAYTRWAPYTYILPESSGFFILTKQTGTELTRIANSFYGEFYYGLILTLFHKIVLLKLENNYSEIRIEQDTKKVEKLIHAINAFSSNYFFFELATQSEGRDIFVKLRDRFRVELLYEDTRNTLESLYQYQDNFTSKQSSSLLQILTLYSVITGIFGMNLMVENLDKDINWTSAFGSLSFYEYIALFVIVSGVAISVFLSIRYIAIWYMDKQERKKWRKQIEYPNTK</sequence>
<evidence type="ECO:0008006" key="4">
    <source>
        <dbReference type="Google" id="ProtNLM"/>
    </source>
</evidence>
<protein>
    <recommendedName>
        <fullName evidence="4">Group-specific protein</fullName>
    </recommendedName>
</protein>
<gene>
    <name evidence="2" type="ORF">CYL18_10115</name>
</gene>
<reference evidence="2 3" key="1">
    <citation type="submission" date="2017-12" db="EMBL/GenBank/DDBJ databases">
        <title>Taxonomic description and draft genome of Pradoshia cofamensis Gen. nov., sp. nov., a thermotolerant bacillale isolated from anterior gut of earthworm Eisenia fetida.</title>
        <authorList>
            <person name="Saha T."/>
            <person name="Chakraborty R."/>
        </authorList>
    </citation>
    <scope>NUCLEOTIDE SEQUENCE [LARGE SCALE GENOMIC DNA]</scope>
    <source>
        <strain evidence="2 3">EAG3</strain>
    </source>
</reference>
<keyword evidence="1" id="KW-0472">Membrane</keyword>
<feature type="transmembrane region" description="Helical" evidence="1">
    <location>
        <begin position="436"/>
        <end position="465"/>
    </location>
</feature>
<evidence type="ECO:0000313" key="3">
    <source>
        <dbReference type="Proteomes" id="UP000239663"/>
    </source>
</evidence>
<proteinExistence type="predicted"/>
<keyword evidence="1" id="KW-0812">Transmembrane</keyword>
<keyword evidence="3" id="KW-1185">Reference proteome</keyword>
<dbReference type="Proteomes" id="UP000239663">
    <property type="component" value="Unassembled WGS sequence"/>
</dbReference>